<dbReference type="PATRIC" id="fig|1410657.5.peg.1088"/>
<dbReference type="PANTHER" id="PTHR33991">
    <property type="entry name" value="DNA REPAIR PROTEIN RECO"/>
    <property type="match status" value="1"/>
</dbReference>
<accession>A0A0R2HGQ5</accession>
<dbReference type="Pfam" id="PF02565">
    <property type="entry name" value="RecO_C"/>
    <property type="match status" value="1"/>
</dbReference>
<dbReference type="PANTHER" id="PTHR33991:SF1">
    <property type="entry name" value="DNA REPAIR PROTEIN RECO"/>
    <property type="match status" value="1"/>
</dbReference>
<protein>
    <recommendedName>
        <fullName evidence="2 7">DNA repair protein RecO</fullName>
    </recommendedName>
    <alternativeName>
        <fullName evidence="6 7">Recombination protein O</fullName>
    </alternativeName>
</protein>
<dbReference type="InterPro" id="IPR022572">
    <property type="entry name" value="DNA_rep/recomb_RecO_N"/>
</dbReference>
<dbReference type="EMBL" id="JQBL01000028">
    <property type="protein sequence ID" value="KRN48839.1"/>
    <property type="molecule type" value="Genomic_DNA"/>
</dbReference>
<evidence type="ECO:0000256" key="5">
    <source>
        <dbReference type="ARBA" id="ARBA00023204"/>
    </source>
</evidence>
<dbReference type="SUPFAM" id="SSF57863">
    <property type="entry name" value="ArfGap/RecO-like zinc finger"/>
    <property type="match status" value="1"/>
</dbReference>
<evidence type="ECO:0000256" key="3">
    <source>
        <dbReference type="ARBA" id="ARBA00022763"/>
    </source>
</evidence>
<dbReference type="GO" id="GO:0006302">
    <property type="term" value="P:double-strand break repair"/>
    <property type="evidence" value="ECO:0007669"/>
    <property type="project" value="TreeGrafter"/>
</dbReference>
<keyword evidence="5 7" id="KW-0234">DNA repair</keyword>
<dbReference type="GO" id="GO:0043590">
    <property type="term" value="C:bacterial nucleoid"/>
    <property type="evidence" value="ECO:0007669"/>
    <property type="project" value="TreeGrafter"/>
</dbReference>
<dbReference type="GO" id="GO:0006310">
    <property type="term" value="P:DNA recombination"/>
    <property type="evidence" value="ECO:0007669"/>
    <property type="project" value="UniProtKB-UniRule"/>
</dbReference>
<reference evidence="9 10" key="1">
    <citation type="journal article" date="2015" name="Genome Announc.">
        <title>Expanding the biotechnology potential of lactobacilli through comparative genomics of 213 strains and associated genera.</title>
        <authorList>
            <person name="Sun Z."/>
            <person name="Harris H.M."/>
            <person name="McCann A."/>
            <person name="Guo C."/>
            <person name="Argimon S."/>
            <person name="Zhang W."/>
            <person name="Yang X."/>
            <person name="Jeffery I.B."/>
            <person name="Cooney J.C."/>
            <person name="Kagawa T.F."/>
            <person name="Liu W."/>
            <person name="Song Y."/>
            <person name="Salvetti E."/>
            <person name="Wrobel A."/>
            <person name="Rasinkangas P."/>
            <person name="Parkhill J."/>
            <person name="Rea M.C."/>
            <person name="O'Sullivan O."/>
            <person name="Ritari J."/>
            <person name="Douillard F.P."/>
            <person name="Paul Ross R."/>
            <person name="Yang R."/>
            <person name="Briner A.E."/>
            <person name="Felis G.E."/>
            <person name="de Vos W.M."/>
            <person name="Barrangou R."/>
            <person name="Klaenhammer T.R."/>
            <person name="Caufield P.W."/>
            <person name="Cui Y."/>
            <person name="Zhang H."/>
            <person name="O'Toole P.W."/>
        </authorList>
    </citation>
    <scope>NUCLEOTIDE SEQUENCE [LARGE SCALE GENOMIC DNA]</scope>
    <source>
        <strain evidence="9 10">DSM 20405</strain>
    </source>
</reference>
<keyword evidence="3 7" id="KW-0227">DNA damage</keyword>
<dbReference type="InterPro" id="IPR037278">
    <property type="entry name" value="ARFGAP/RecO"/>
</dbReference>
<evidence type="ECO:0000256" key="7">
    <source>
        <dbReference type="HAMAP-Rule" id="MF_00201"/>
    </source>
</evidence>
<dbReference type="Pfam" id="PF11967">
    <property type="entry name" value="RecO_N"/>
    <property type="match status" value="1"/>
</dbReference>
<keyword evidence="4 7" id="KW-0233">DNA recombination</keyword>
<comment type="caution">
    <text evidence="9">The sequence shown here is derived from an EMBL/GenBank/DDBJ whole genome shotgun (WGS) entry which is preliminary data.</text>
</comment>
<sequence>MTTHNSEKTQGIVLKAMPYKESGQLVSVYTLQFGKMTFHARGVRKLTSKNAPSVQSITLSEFELTPRKGISALIRGNGLQFYRHIKEQIECEIVADYLLEYVYRYEEENHPDEEMFMMIKNTLDALDQGYHFLLVYLLINCFILKRNGIDLEVDGCAICGNKKVESFSINNGGFVCHMHNENELPDFTIQTLKALRHIYKCPMKEIGKLHIEEEELTKLMPVLSYYVEEYAGIRLKSQTFVKQIV</sequence>
<name>A0A0R2HGQ5_9FIRM</name>
<evidence type="ECO:0000313" key="10">
    <source>
        <dbReference type="Proteomes" id="UP000051841"/>
    </source>
</evidence>
<comment type="function">
    <text evidence="7">Involved in DNA repair and RecF pathway recombination.</text>
</comment>
<dbReference type="Gene3D" id="2.40.50.140">
    <property type="entry name" value="Nucleic acid-binding proteins"/>
    <property type="match status" value="1"/>
</dbReference>
<comment type="similarity">
    <text evidence="1 7">Belongs to the RecO family.</text>
</comment>
<dbReference type="AlphaFoldDB" id="A0A0R2HGQ5"/>
<dbReference type="NCBIfam" id="TIGR00613">
    <property type="entry name" value="reco"/>
    <property type="match status" value="1"/>
</dbReference>
<dbReference type="HAMAP" id="MF_00201">
    <property type="entry name" value="RecO"/>
    <property type="match status" value="1"/>
</dbReference>
<dbReference type="InterPro" id="IPR003717">
    <property type="entry name" value="RecO"/>
</dbReference>
<gene>
    <name evidence="7" type="primary">recO</name>
    <name evidence="9" type="ORF">IV49_GL001047</name>
</gene>
<proteinExistence type="inferred from homology"/>
<evidence type="ECO:0000313" key="9">
    <source>
        <dbReference type="EMBL" id="KRN48839.1"/>
    </source>
</evidence>
<keyword evidence="10" id="KW-1185">Reference proteome</keyword>
<feature type="domain" description="DNA replication/recombination mediator RecO N-terminal" evidence="8">
    <location>
        <begin position="7"/>
        <end position="76"/>
    </location>
</feature>
<evidence type="ECO:0000259" key="8">
    <source>
        <dbReference type="Pfam" id="PF11967"/>
    </source>
</evidence>
<evidence type="ECO:0000256" key="6">
    <source>
        <dbReference type="ARBA" id="ARBA00033409"/>
    </source>
</evidence>
<dbReference type="InterPro" id="IPR042242">
    <property type="entry name" value="RecO_C"/>
</dbReference>
<evidence type="ECO:0000256" key="1">
    <source>
        <dbReference type="ARBA" id="ARBA00007452"/>
    </source>
</evidence>
<dbReference type="InterPro" id="IPR012340">
    <property type="entry name" value="NA-bd_OB-fold"/>
</dbReference>
<dbReference type="SUPFAM" id="SSF50249">
    <property type="entry name" value="Nucleic acid-binding proteins"/>
    <property type="match status" value="1"/>
</dbReference>
<evidence type="ECO:0000256" key="4">
    <source>
        <dbReference type="ARBA" id="ARBA00023172"/>
    </source>
</evidence>
<dbReference type="Gene3D" id="1.20.1440.120">
    <property type="entry name" value="Recombination protein O, C-terminal domain"/>
    <property type="match status" value="1"/>
</dbReference>
<evidence type="ECO:0000256" key="2">
    <source>
        <dbReference type="ARBA" id="ARBA00021310"/>
    </source>
</evidence>
<dbReference type="Proteomes" id="UP000051841">
    <property type="component" value="Unassembled WGS sequence"/>
</dbReference>
<organism evidence="9 10">
    <name type="scientific">Kandleria vitulina DSM 20405</name>
    <dbReference type="NCBI Taxonomy" id="1410657"/>
    <lineage>
        <taxon>Bacteria</taxon>
        <taxon>Bacillati</taxon>
        <taxon>Bacillota</taxon>
        <taxon>Erysipelotrichia</taxon>
        <taxon>Erysipelotrichales</taxon>
        <taxon>Coprobacillaceae</taxon>
        <taxon>Kandleria</taxon>
    </lineage>
</organism>